<evidence type="ECO:0000313" key="2">
    <source>
        <dbReference type="EMBL" id="MFA0789051.1"/>
    </source>
</evidence>
<organism evidence="2 3">
    <name type="scientific">Microbulbifer echini</name>
    <dbReference type="NCBI Taxonomy" id="1529067"/>
    <lineage>
        <taxon>Bacteria</taxon>
        <taxon>Pseudomonadati</taxon>
        <taxon>Pseudomonadota</taxon>
        <taxon>Gammaproteobacteria</taxon>
        <taxon>Cellvibrionales</taxon>
        <taxon>Microbulbiferaceae</taxon>
        <taxon>Microbulbifer</taxon>
    </lineage>
</organism>
<dbReference type="InterPro" id="IPR050383">
    <property type="entry name" value="GlyoxalaseI/FosfomycinResist"/>
</dbReference>
<gene>
    <name evidence="2" type="ORF">ACCI51_00740</name>
</gene>
<sequence length="147" mass="16447">MFNIQYIDHVVLRVQSLSAMRNFYEDILGCTMERENPEFGLYQLRAGQCLIDLVPVDQAAGREGGAAPGREGRNLHHFCLRIDPFEPEKITAFLRGKNIQVSALQQRYGAEGMGPSIYISDPEQNLVELKGPPSNPASVHQSFARET</sequence>
<dbReference type="SUPFAM" id="SSF54593">
    <property type="entry name" value="Glyoxalase/Bleomycin resistance protein/Dihydroxybiphenyl dioxygenase"/>
    <property type="match status" value="1"/>
</dbReference>
<comment type="caution">
    <text evidence="2">The sequence shown here is derived from an EMBL/GenBank/DDBJ whole genome shotgun (WGS) entry which is preliminary data.</text>
</comment>
<dbReference type="Gene3D" id="3.10.180.10">
    <property type="entry name" value="2,3-Dihydroxybiphenyl 1,2-Dioxygenase, domain 1"/>
    <property type="match status" value="1"/>
</dbReference>
<dbReference type="EMBL" id="JBGMEL010000001">
    <property type="protein sequence ID" value="MFA0789051.1"/>
    <property type="molecule type" value="Genomic_DNA"/>
</dbReference>
<feature type="domain" description="VOC" evidence="1">
    <location>
        <begin position="6"/>
        <end position="132"/>
    </location>
</feature>
<dbReference type="Proteomes" id="UP001569414">
    <property type="component" value="Unassembled WGS sequence"/>
</dbReference>
<evidence type="ECO:0000259" key="1">
    <source>
        <dbReference type="PROSITE" id="PS51819"/>
    </source>
</evidence>
<dbReference type="InterPro" id="IPR037523">
    <property type="entry name" value="VOC_core"/>
</dbReference>
<dbReference type="InterPro" id="IPR029068">
    <property type="entry name" value="Glyas_Bleomycin-R_OHBP_Dase"/>
</dbReference>
<dbReference type="Pfam" id="PF00903">
    <property type="entry name" value="Glyoxalase"/>
    <property type="match status" value="1"/>
</dbReference>
<reference evidence="2 3" key="1">
    <citation type="submission" date="2024-08" db="EMBL/GenBank/DDBJ databases">
        <authorList>
            <person name="Ishaq N."/>
        </authorList>
    </citation>
    <scope>NUCLEOTIDE SEQUENCE [LARGE SCALE GENOMIC DNA]</scope>
    <source>
        <strain evidence="2 3">JCM 30400</strain>
    </source>
</reference>
<protein>
    <submittedName>
        <fullName evidence="2">VOC family protein</fullName>
    </submittedName>
</protein>
<dbReference type="RefSeq" id="WP_371842242.1">
    <property type="nucleotide sequence ID" value="NZ_JBGMEL010000001.1"/>
</dbReference>
<dbReference type="InterPro" id="IPR004360">
    <property type="entry name" value="Glyas_Fos-R_dOase_dom"/>
</dbReference>
<dbReference type="PANTHER" id="PTHR21366:SF14">
    <property type="entry name" value="GLYOXALASE DOMAIN-CONTAINING PROTEIN 5"/>
    <property type="match status" value="1"/>
</dbReference>
<dbReference type="PANTHER" id="PTHR21366">
    <property type="entry name" value="GLYOXALASE FAMILY PROTEIN"/>
    <property type="match status" value="1"/>
</dbReference>
<evidence type="ECO:0000313" key="3">
    <source>
        <dbReference type="Proteomes" id="UP001569414"/>
    </source>
</evidence>
<accession>A0ABV4NI52</accession>
<dbReference type="PROSITE" id="PS51819">
    <property type="entry name" value="VOC"/>
    <property type="match status" value="1"/>
</dbReference>
<keyword evidence="3" id="KW-1185">Reference proteome</keyword>
<name>A0ABV4NI52_9GAMM</name>
<proteinExistence type="predicted"/>